<dbReference type="PANTHER" id="PTHR24111">
    <property type="entry name" value="LEUCINE-RICH REPEAT-CONTAINING PROTEIN 34"/>
    <property type="match status" value="1"/>
</dbReference>
<organism evidence="2 3">
    <name type="scientific">Cylindrotheca closterium</name>
    <dbReference type="NCBI Taxonomy" id="2856"/>
    <lineage>
        <taxon>Eukaryota</taxon>
        <taxon>Sar</taxon>
        <taxon>Stramenopiles</taxon>
        <taxon>Ochrophyta</taxon>
        <taxon>Bacillariophyta</taxon>
        <taxon>Bacillariophyceae</taxon>
        <taxon>Bacillariophycidae</taxon>
        <taxon>Bacillariales</taxon>
        <taxon>Bacillariaceae</taxon>
        <taxon>Cylindrotheca</taxon>
    </lineage>
</organism>
<sequence length="424" mass="47599">MSTLRLYYGRDNDEMIRVLKQAQQRTVAVTRLEVRETVLDEEVVEAIIELILTSPIEVVQLDDCGAYLNMQTIRLAQTLGGIRSLRLSEPTFLSRFFLDKLLISATNLTHLRIQGHLEREQMLSLAEGLKGNTSLHTLDLSRSRVEDFSSLSDGVRGNSSLHSLKLRSIGLRDENVTELLESLKGHSQLESIDLSFNHMLHMDHVADFVEKQSHVTELLLGYQNVWQAPKVSVTRLVDTLRTNISIKTLSLARNKLENEDAVQLADALLDNDSIESINLRENRFTDVGVVALAKSLEKANSIREVSLLKNAIGNEGYKAILRAAQRNYDIFEMELNDDGAIAQQIQHETALNTGGRKLLFLDPPLALWSIVLARVNKIESLNEQHNISSGKCYSADVIFQMLKASNLFEGIVSRDPGELEKAYP</sequence>
<evidence type="ECO:0008006" key="4">
    <source>
        <dbReference type="Google" id="ProtNLM"/>
    </source>
</evidence>
<evidence type="ECO:0000313" key="2">
    <source>
        <dbReference type="EMBL" id="CAJ1953642.1"/>
    </source>
</evidence>
<name>A0AAD2PV14_9STRA</name>
<evidence type="ECO:0000313" key="3">
    <source>
        <dbReference type="Proteomes" id="UP001295423"/>
    </source>
</evidence>
<dbReference type="SMART" id="SM00368">
    <property type="entry name" value="LRR_RI"/>
    <property type="match status" value="3"/>
</dbReference>
<accession>A0AAD2PV14</accession>
<dbReference type="Gene3D" id="3.80.10.10">
    <property type="entry name" value="Ribonuclease Inhibitor"/>
    <property type="match status" value="2"/>
</dbReference>
<evidence type="ECO:0000256" key="1">
    <source>
        <dbReference type="ARBA" id="ARBA00022737"/>
    </source>
</evidence>
<reference evidence="2" key="1">
    <citation type="submission" date="2023-08" db="EMBL/GenBank/DDBJ databases">
        <authorList>
            <person name="Audoor S."/>
            <person name="Bilcke G."/>
        </authorList>
    </citation>
    <scope>NUCLEOTIDE SEQUENCE</scope>
</reference>
<comment type="caution">
    <text evidence="2">The sequence shown here is derived from an EMBL/GenBank/DDBJ whole genome shotgun (WGS) entry which is preliminary data.</text>
</comment>
<dbReference type="Pfam" id="PF13516">
    <property type="entry name" value="LRR_6"/>
    <property type="match status" value="1"/>
</dbReference>
<gene>
    <name evidence="2" type="ORF">CYCCA115_LOCUS14245</name>
</gene>
<dbReference type="PANTHER" id="PTHR24111:SF0">
    <property type="entry name" value="LEUCINE-RICH REPEAT-CONTAINING PROTEIN"/>
    <property type="match status" value="1"/>
</dbReference>
<keyword evidence="1" id="KW-0677">Repeat</keyword>
<dbReference type="InterPro" id="IPR001611">
    <property type="entry name" value="Leu-rich_rpt"/>
</dbReference>
<dbReference type="InterPro" id="IPR032675">
    <property type="entry name" value="LRR_dom_sf"/>
</dbReference>
<dbReference type="Proteomes" id="UP001295423">
    <property type="component" value="Unassembled WGS sequence"/>
</dbReference>
<dbReference type="InterPro" id="IPR052201">
    <property type="entry name" value="LRR-containing_regulator"/>
</dbReference>
<keyword evidence="3" id="KW-1185">Reference proteome</keyword>
<dbReference type="AlphaFoldDB" id="A0AAD2PV14"/>
<proteinExistence type="predicted"/>
<protein>
    <recommendedName>
        <fullName evidence="4">Ran GTPase-activating protein (RanGAP) involved in mRNA processing and transport</fullName>
    </recommendedName>
</protein>
<dbReference type="EMBL" id="CAKOGP040001836">
    <property type="protein sequence ID" value="CAJ1953642.1"/>
    <property type="molecule type" value="Genomic_DNA"/>
</dbReference>
<dbReference type="SUPFAM" id="SSF52047">
    <property type="entry name" value="RNI-like"/>
    <property type="match status" value="1"/>
</dbReference>